<name>A0A918M4R8_9ACTN</name>
<accession>A0A918M4R8</accession>
<feature type="compositionally biased region" description="Basic and acidic residues" evidence="1">
    <location>
        <begin position="55"/>
        <end position="65"/>
    </location>
</feature>
<gene>
    <name evidence="2" type="ORF">GCM10010274_27060</name>
</gene>
<reference evidence="2" key="1">
    <citation type="journal article" date="2014" name="Int. J. Syst. Evol. Microbiol.">
        <title>Complete genome sequence of Corynebacterium casei LMG S-19264T (=DSM 44701T), isolated from a smear-ripened cheese.</title>
        <authorList>
            <consortium name="US DOE Joint Genome Institute (JGI-PGF)"/>
            <person name="Walter F."/>
            <person name="Albersmeier A."/>
            <person name="Kalinowski J."/>
            <person name="Ruckert C."/>
        </authorList>
    </citation>
    <scope>NUCLEOTIDE SEQUENCE</scope>
    <source>
        <strain evidence="2">JCM 4391</strain>
    </source>
</reference>
<protein>
    <submittedName>
        <fullName evidence="2">Uncharacterized protein</fullName>
    </submittedName>
</protein>
<keyword evidence="3" id="KW-1185">Reference proteome</keyword>
<dbReference type="AlphaFoldDB" id="A0A918M4R8"/>
<organism evidence="2 3">
    <name type="scientific">Streptomyces lavendofoliae</name>
    <dbReference type="NCBI Taxonomy" id="67314"/>
    <lineage>
        <taxon>Bacteria</taxon>
        <taxon>Bacillati</taxon>
        <taxon>Actinomycetota</taxon>
        <taxon>Actinomycetes</taxon>
        <taxon>Kitasatosporales</taxon>
        <taxon>Streptomycetaceae</taxon>
        <taxon>Streptomyces</taxon>
    </lineage>
</organism>
<dbReference type="EMBL" id="BMTP01000006">
    <property type="protein sequence ID" value="GGU38304.1"/>
    <property type="molecule type" value="Genomic_DNA"/>
</dbReference>
<evidence type="ECO:0000256" key="1">
    <source>
        <dbReference type="SAM" id="MobiDB-lite"/>
    </source>
</evidence>
<reference evidence="2" key="2">
    <citation type="submission" date="2020-09" db="EMBL/GenBank/DDBJ databases">
        <authorList>
            <person name="Sun Q."/>
            <person name="Ohkuma M."/>
        </authorList>
    </citation>
    <scope>NUCLEOTIDE SEQUENCE</scope>
    <source>
        <strain evidence="2">JCM 4391</strain>
    </source>
</reference>
<comment type="caution">
    <text evidence="2">The sequence shown here is derived from an EMBL/GenBank/DDBJ whole genome shotgun (WGS) entry which is preliminary data.</text>
</comment>
<feature type="region of interest" description="Disordered" evidence="1">
    <location>
        <begin position="34"/>
        <end position="79"/>
    </location>
</feature>
<sequence length="166" mass="16888">MTAGASAARPRTRCAPGAARAAIAGRRVVLPGVPAHSRVGGGDGERSGAVGRGTGDVDDRTDRTDLNQMNGTSGTGGMSDEAIARAVRGVVAREVAREALAARVTALRTATSAEESAERDRCGAAMAEADTRILLESIEVLGRLGMTVAAMACSYVAREEGLLPAP</sequence>
<evidence type="ECO:0000313" key="2">
    <source>
        <dbReference type="EMBL" id="GGU38304.1"/>
    </source>
</evidence>
<dbReference type="Proteomes" id="UP000636661">
    <property type="component" value="Unassembled WGS sequence"/>
</dbReference>
<proteinExistence type="predicted"/>
<evidence type="ECO:0000313" key="3">
    <source>
        <dbReference type="Proteomes" id="UP000636661"/>
    </source>
</evidence>